<dbReference type="Proteomes" id="UP000005522">
    <property type="component" value="Chromosome"/>
</dbReference>
<protein>
    <recommendedName>
        <fullName evidence="3">Roadblock/LAMTOR2 domain-containing protein</fullName>
    </recommendedName>
</protein>
<dbReference type="HOGENOM" id="CLU_2128029_0_0_6"/>
<evidence type="ECO:0008006" key="3">
    <source>
        <dbReference type="Google" id="ProtNLM"/>
    </source>
</evidence>
<organism evidence="1 2">
    <name type="scientific">Acidithiobacillus caldus (strain ATCC 51756 / DSM 8584 / KU)</name>
    <dbReference type="NCBI Taxonomy" id="637389"/>
    <lineage>
        <taxon>Bacteria</taxon>
        <taxon>Pseudomonadati</taxon>
        <taxon>Pseudomonadota</taxon>
        <taxon>Acidithiobacillia</taxon>
        <taxon>Acidithiobacillales</taxon>
        <taxon>Acidithiobacillaceae</taxon>
        <taxon>Acidithiobacillus</taxon>
    </lineage>
</organism>
<dbReference type="GeneID" id="92931642"/>
<name>A0A059ZZI3_ACICK</name>
<evidence type="ECO:0000313" key="2">
    <source>
        <dbReference type="Proteomes" id="UP000005522"/>
    </source>
</evidence>
<dbReference type="AlphaFoldDB" id="A0A059ZZI3"/>
<dbReference type="Gene3D" id="3.30.450.30">
    <property type="entry name" value="Dynein light chain 2a, cytoplasmic"/>
    <property type="match status" value="1"/>
</dbReference>
<dbReference type="EMBL" id="CP005986">
    <property type="protein sequence ID" value="AIA55307.1"/>
    <property type="molecule type" value="Genomic_DNA"/>
</dbReference>
<dbReference type="eggNOG" id="ENOG50313ET">
    <property type="taxonomic scope" value="Bacteria"/>
</dbReference>
<dbReference type="KEGG" id="acz:Acaty_c1441"/>
<dbReference type="RefSeq" id="WP_004872295.1">
    <property type="nucleotide sequence ID" value="NZ_CP005986.1"/>
</dbReference>
<sequence length="116" mass="12573">MSPEAFNSLHQRLQSICPEILGLALIAGDGTLLLEGGRTVGDARLIGIAGAALARLAGHISDELGECREQEITIRCQQHRACFYPLSNDRILMVVTPAMVVLSDACTALIWEMNRI</sequence>
<evidence type="ECO:0000313" key="1">
    <source>
        <dbReference type="EMBL" id="AIA55307.1"/>
    </source>
</evidence>
<reference evidence="1 2" key="1">
    <citation type="journal article" date="2009" name="J. Bacteriol.">
        <title>Draft genome sequence of the extremely acidophilic bacterium Acidithiobacillus caldus ATCC 51756 reveals metabolic versatility in the genus Acidithiobacillus.</title>
        <authorList>
            <person name="Valdes J."/>
            <person name="Quatrini R."/>
            <person name="Hallberg K."/>
            <person name="Dopson M."/>
            <person name="Valenzuela P.D."/>
            <person name="Holmes D.S."/>
        </authorList>
    </citation>
    <scope>NUCLEOTIDE SEQUENCE [LARGE SCALE GENOMIC DNA]</scope>
    <source>
        <strain evidence="2">ATCC 51756 / DSM 8584 / KU</strain>
    </source>
</reference>
<dbReference type="SUPFAM" id="SSF103196">
    <property type="entry name" value="Roadblock/LC7 domain"/>
    <property type="match status" value="1"/>
</dbReference>
<proteinExistence type="predicted"/>
<accession>A0A059ZZI3</accession>
<gene>
    <name evidence="1" type="ORF">Acaty_c1441</name>
</gene>